<sequence length="298" mass="34928">MQSSKFCRQTDTTTYRCVLHWIESAKTNPERFVENCLIEIRKSSAVFHYVQSSHNPADIATRWILQHDLKNEQLWWTGPTWLAKEKAEWPQWPPSRRTELHELETKILSIQDKEVNLGIHREVVEIKKYPIHELFDVNRCGSWYKYLHAIIYVLRFIKLTSSNKVGSTKQVSSSGFIAPEGYKITEKIAFCEWQKTSTSNKFWQLWQSGYLSLLRDRTQRRHRRPRSLNQPRGVWKIEKIVKLYLGHGNVIRTASARMPSGHILTRPISYLPPLEITREMQVPAVTDPNTEEAVESIS</sequence>
<accession>A0A183EFT9</accession>
<organism evidence="4">
    <name type="scientific">Gongylonema pulchrum</name>
    <dbReference type="NCBI Taxonomy" id="637853"/>
    <lineage>
        <taxon>Eukaryota</taxon>
        <taxon>Metazoa</taxon>
        <taxon>Ecdysozoa</taxon>
        <taxon>Nematoda</taxon>
        <taxon>Chromadorea</taxon>
        <taxon>Rhabditida</taxon>
        <taxon>Spirurina</taxon>
        <taxon>Spiruromorpha</taxon>
        <taxon>Spiruroidea</taxon>
        <taxon>Gongylonematidae</taxon>
        <taxon>Gongylonema</taxon>
    </lineage>
</organism>
<dbReference type="Proteomes" id="UP000271098">
    <property type="component" value="Unassembled WGS sequence"/>
</dbReference>
<dbReference type="AlphaFoldDB" id="A0A183EFT9"/>
<evidence type="ECO:0000259" key="1">
    <source>
        <dbReference type="Pfam" id="PF18701"/>
    </source>
</evidence>
<dbReference type="WBParaSite" id="GPUH_0001985501-mRNA-1">
    <property type="protein sequence ID" value="GPUH_0001985501-mRNA-1"/>
    <property type="gene ID" value="GPUH_0001985501"/>
</dbReference>
<proteinExistence type="predicted"/>
<evidence type="ECO:0000313" key="4">
    <source>
        <dbReference type="WBParaSite" id="GPUH_0001985501-mRNA-1"/>
    </source>
</evidence>
<evidence type="ECO:0000313" key="3">
    <source>
        <dbReference type="Proteomes" id="UP000271098"/>
    </source>
</evidence>
<keyword evidence="3" id="KW-1185">Reference proteome</keyword>
<dbReference type="Pfam" id="PF18701">
    <property type="entry name" value="DUF5641"/>
    <property type="match status" value="1"/>
</dbReference>
<reference evidence="2 3" key="2">
    <citation type="submission" date="2018-11" db="EMBL/GenBank/DDBJ databases">
        <authorList>
            <consortium name="Pathogen Informatics"/>
        </authorList>
    </citation>
    <scope>NUCLEOTIDE SEQUENCE [LARGE SCALE GENOMIC DNA]</scope>
</reference>
<dbReference type="OrthoDB" id="8019190at2759"/>
<dbReference type="EMBL" id="UYRT01089228">
    <property type="protein sequence ID" value="VDN34678.1"/>
    <property type="molecule type" value="Genomic_DNA"/>
</dbReference>
<reference evidence="4" key="1">
    <citation type="submission" date="2016-06" db="UniProtKB">
        <authorList>
            <consortium name="WormBaseParasite"/>
        </authorList>
    </citation>
    <scope>IDENTIFICATION</scope>
</reference>
<dbReference type="PANTHER" id="PTHR47331">
    <property type="entry name" value="PHD-TYPE DOMAIN-CONTAINING PROTEIN"/>
    <property type="match status" value="1"/>
</dbReference>
<evidence type="ECO:0000313" key="2">
    <source>
        <dbReference type="EMBL" id="VDN34678.1"/>
    </source>
</evidence>
<name>A0A183EFT9_9BILA</name>
<protein>
    <submittedName>
        <fullName evidence="4">DUF5641 domain-containing protein</fullName>
    </submittedName>
</protein>
<feature type="domain" description="DUF5641" evidence="1">
    <location>
        <begin position="193"/>
        <end position="272"/>
    </location>
</feature>
<dbReference type="InterPro" id="IPR040676">
    <property type="entry name" value="DUF5641"/>
</dbReference>
<gene>
    <name evidence="2" type="ORF">GPUH_LOCUS19830</name>
</gene>